<name>A0A0N8R169_9PSED</name>
<accession>A0A0N8R169</accession>
<reference evidence="1 2" key="1">
    <citation type="submission" date="2015-09" db="EMBL/GenBank/DDBJ databases">
        <title>Genome announcement of multiple Pseudomonas syringae strains.</title>
        <authorList>
            <person name="Thakur S."/>
            <person name="Wang P.W."/>
            <person name="Gong Y."/>
            <person name="Weir B.S."/>
            <person name="Guttman D.S."/>
        </authorList>
    </citation>
    <scope>NUCLEOTIDE SEQUENCE [LARGE SCALE GENOMIC DNA]</scope>
    <source>
        <strain evidence="1 2">ICMP19117</strain>
    </source>
</reference>
<evidence type="ECO:0000313" key="1">
    <source>
        <dbReference type="EMBL" id="KPW83158.1"/>
    </source>
</evidence>
<proteinExistence type="predicted"/>
<protein>
    <submittedName>
        <fullName evidence="1">Uncharacterized protein</fullName>
    </submittedName>
</protein>
<gene>
    <name evidence="1" type="ORF">ALO92_100907</name>
</gene>
<comment type="caution">
    <text evidence="1">The sequence shown here is derived from an EMBL/GenBank/DDBJ whole genome shotgun (WGS) entry which is preliminary data.</text>
</comment>
<dbReference type="PATRIC" id="fig|200452.3.peg.1940"/>
<organism evidence="1 2">
    <name type="scientific">Pseudomonas congelans</name>
    <dbReference type="NCBI Taxonomy" id="200452"/>
    <lineage>
        <taxon>Bacteria</taxon>
        <taxon>Pseudomonadati</taxon>
        <taxon>Pseudomonadota</taxon>
        <taxon>Gammaproteobacteria</taxon>
        <taxon>Pseudomonadales</taxon>
        <taxon>Pseudomonadaceae</taxon>
        <taxon>Pseudomonas</taxon>
    </lineage>
</organism>
<evidence type="ECO:0000313" key="2">
    <source>
        <dbReference type="Proteomes" id="UP000050411"/>
    </source>
</evidence>
<dbReference type="EMBL" id="LJQB01000075">
    <property type="protein sequence ID" value="KPW83158.1"/>
    <property type="molecule type" value="Genomic_DNA"/>
</dbReference>
<sequence length="41" mass="4664">MLYPESMLFFSKSPSPLSEIGAVSPQRVDTRCIRVIHLDDK</sequence>
<dbReference type="AlphaFoldDB" id="A0A0N8R169"/>
<dbReference type="Proteomes" id="UP000050411">
    <property type="component" value="Unassembled WGS sequence"/>
</dbReference>